<keyword evidence="4" id="KW-1185">Reference proteome</keyword>
<reference evidence="3 4" key="1">
    <citation type="journal article" date="2018" name="Mol. Biol. Evol.">
        <title>Broad Genomic Sampling Reveals a Smut Pathogenic Ancestry of the Fungal Clade Ustilaginomycotina.</title>
        <authorList>
            <person name="Kijpornyongpan T."/>
            <person name="Mondo S.J."/>
            <person name="Barry K."/>
            <person name="Sandor L."/>
            <person name="Lee J."/>
            <person name="Lipzen A."/>
            <person name="Pangilinan J."/>
            <person name="LaButti K."/>
            <person name="Hainaut M."/>
            <person name="Henrissat B."/>
            <person name="Grigoriev I.V."/>
            <person name="Spatafora J.W."/>
            <person name="Aime M.C."/>
        </authorList>
    </citation>
    <scope>NUCLEOTIDE SEQUENCE [LARGE SCALE GENOMIC DNA]</scope>
    <source>
        <strain evidence="3 4">MCA 3882</strain>
    </source>
</reference>
<dbReference type="STRING" id="1280837.A0A316V6B3"/>
<feature type="compositionally biased region" description="Polar residues" evidence="1">
    <location>
        <begin position="1626"/>
        <end position="1645"/>
    </location>
</feature>
<dbReference type="Pfam" id="PF25794">
    <property type="entry name" value="SACS"/>
    <property type="match status" value="1"/>
</dbReference>
<dbReference type="SUPFAM" id="SSF55874">
    <property type="entry name" value="ATPase domain of HSP90 chaperone/DNA topoisomerase II/histidine kinase"/>
    <property type="match status" value="1"/>
</dbReference>
<dbReference type="RefSeq" id="XP_025353402.1">
    <property type="nucleotide sequence ID" value="XM_025499484.1"/>
</dbReference>
<feature type="region of interest" description="Disordered" evidence="1">
    <location>
        <begin position="1509"/>
        <end position="1596"/>
    </location>
</feature>
<feature type="compositionally biased region" description="Polar residues" evidence="1">
    <location>
        <begin position="1661"/>
        <end position="1686"/>
    </location>
</feature>
<protein>
    <recommendedName>
        <fullName evidence="2">Sacsin/Nov domain-containing protein</fullName>
    </recommendedName>
</protein>
<name>A0A316V6B3_9BASI</name>
<dbReference type="NCBIfam" id="NF047352">
    <property type="entry name" value="P_loop_sacsin"/>
    <property type="match status" value="1"/>
</dbReference>
<dbReference type="EMBL" id="KZ819605">
    <property type="protein sequence ID" value="PWN33100.1"/>
    <property type="molecule type" value="Genomic_DNA"/>
</dbReference>
<dbReference type="GeneID" id="37021265"/>
<dbReference type="Pfam" id="PF12449">
    <property type="entry name" value="DUF3684"/>
    <property type="match status" value="1"/>
</dbReference>
<dbReference type="InterPro" id="IPR036890">
    <property type="entry name" value="HATPase_C_sf"/>
</dbReference>
<proteinExistence type="predicted"/>
<dbReference type="InterPro" id="IPR022155">
    <property type="entry name" value="DUF3684"/>
</dbReference>
<feature type="compositionally biased region" description="Basic and acidic residues" evidence="1">
    <location>
        <begin position="1441"/>
        <end position="1461"/>
    </location>
</feature>
<gene>
    <name evidence="3" type="ORF">FA14DRAFT_162223</name>
</gene>
<dbReference type="InterPro" id="IPR058210">
    <property type="entry name" value="SACS/Nov_dom"/>
</dbReference>
<dbReference type="Proteomes" id="UP000245771">
    <property type="component" value="Unassembled WGS sequence"/>
</dbReference>
<evidence type="ECO:0000313" key="4">
    <source>
        <dbReference type="Proteomes" id="UP000245771"/>
    </source>
</evidence>
<dbReference type="PANTHER" id="PTHR47839">
    <property type="entry name" value="DOMAIN PROTEIN, PUTATIVE (AFU_ORTHOLOGUE AFUA_6G04830)-RELATED"/>
    <property type="match status" value="1"/>
</dbReference>
<dbReference type="InParanoid" id="A0A316V6B3"/>
<feature type="region of interest" description="Disordered" evidence="1">
    <location>
        <begin position="1626"/>
        <end position="1686"/>
    </location>
</feature>
<dbReference type="Gene3D" id="3.30.565.10">
    <property type="entry name" value="Histidine kinase-like ATPase, C-terminal domain"/>
    <property type="match status" value="1"/>
</dbReference>
<accession>A0A316V6B3</accession>
<feature type="domain" description="Sacsin/Nov" evidence="2">
    <location>
        <begin position="27"/>
        <end position="142"/>
    </location>
</feature>
<evidence type="ECO:0000259" key="2">
    <source>
        <dbReference type="Pfam" id="PF25794"/>
    </source>
</evidence>
<feature type="region of interest" description="Disordered" evidence="1">
    <location>
        <begin position="1441"/>
        <end position="1468"/>
    </location>
</feature>
<sequence length="1854" mass="204334">MADEAASRALLLDSGTAEAVTVNQRALIDKILARYSSEFTVFRELIQNADDAGAETCELRFNSQDYSSTSKEALEVPNLKATLRSWMFRNNGKAFSGDDWNRLRRIAEGNPDPDRIGAFGVGFYSLFSISEEPIVSSGAELMGFFWKDDSLFTRRAKSPNAEVSPNGQPWTTFHMPLREPAPFSDSFLDLSRFLATSLTFTSNVKRLGLYFDDRPLCRLHKVLEPAKALTMPSHLNATSPRKMLKVQSMDTTAMRLDVEAMKLVTDLAEKPKPALVNLASAFSKTGGGGLASMLQSAFGRSKEKEPKVITPVTPSPAIDIASKAASALTTTSATVHVRIATATTGVSVDRAFEREIERSTKKPPPRVTKLQVIAQNKQESEASKEASHGGDIAEIFKGIVPSLDTQGHVFIGFRTNQTTAFTGHLAARFIPTVERESIDFVDKYCAQWNNELLAMGGYVTRAVYEAEMAEIGKIWTEKLGASRPKDDDQVAKDLLERALHVMRFFTFRRSTPSPRVHDALETAFFGCARQNTLTLASTRGVKHSALVRFPNAVLADFVKDLAVIPPSHVEQAGDFIAQVKSRGLVREITMDDVFSELSGRALSIEEMISCLKWWVTVANHPSYDPTLLRQLLNNALVDVPASKDGKEASVQQLAGVKSFLNPQRVPTDVPLPPSCLTYEVSKALSSQDMSRIFGWGELTVAQWVEHIAGLSRAKDAELDINIQLSPPFAEKVMGIVARAWGSLPTQQLELIHATLKDLPCIPTRKGMTKPGESYFANVSLFDDLPIVSFPTQTQVKGNLEKALAALGVRRHVELQMIFDRLVAAGDWDVTQLITYLASNKDTLSTLELERLTKTAMFPKAGEVGPPGKDGKPRIVRYRASQLYEPTDTLKALKLPLLDWPGKVWRANSEEAKFAYELGLRRFPPLEEVLRLASSANEDEQVRKKAFAYLLEKVPTTYKNTYSLKSAASFAFVPCTTPEGKIVLKKPTEAFTNKEAVILGFPSVSDEVGVMDVAKLGLRSNPSNAQIVAKLVNEPSRDIQIARKVFEYLSSVTELTMSDYKLLSTACFIPVKNSSNTAAAAAASSSQGEKTDIILTRPVETYFGDKSTNSQLKDVLNEVFVFVDFGERASVFLRNCGVSKEPSIEEVAVQLVRDPQRFFRIAGVENYLGILRQIATNWQRIPYTLRNEMKRSKFALASKRISVAKQSQSNGKSGEIENLMDADLDEDDNDEQGVLIHDLKRPDEIVIVDDAASQMLFSEVVFAVPHEDLIEAMMAELGVKRLSTLVEERYAAAGQVRFDTQRCAEVAGIVLERTPLFIFEKRQSSKSEIRRDAEWLKSHLQVAQVDGRGLRLTRQLRFGSINVSNEQRCSAMASLQSGKLTLYIAENMDVDWYEVAMALAKHLLSRQTLPDMLLYMTILSTSLRNLKRRGFHVDKILSQRKAEREASERAMREERAKAELEAAQRPSEGQIKQWTKDMLAVFPDADPTYVERLLREAKTDHVVNATNSMLERPYPKAPPKRPSGFGADPINDSKAVAVAGKQDSSIAAPQPPTDFGDARGSGSGGGFFSNWRNRLKGSEGDSGGPNLPGGWQPGQTKHQFPEALTAALQASSAGQVRESIAGSVNAGNTTSQATARNPNAGVTPSANIKRRVLSAIDASRGSAPSSFNSPGQSIESQGHQTRVKEAQSTYCDTTGVAMSLRLAGQISNMNVYVSPELDPSSTLTNNGQAMQLFIDQIIKPIISVFNLDIKSVHIFVDVSGPSIAFNRAGQLFLNFRYHLVWFDEEVRQGQYTNALISTYHSLAHELAHNLVAQHDSEHEFWFSSICEQYFIPFAAIVAQASAASSGTANLQIEAA</sequence>
<organism evidence="3 4">
    <name type="scientific">Meira miltonrushii</name>
    <dbReference type="NCBI Taxonomy" id="1280837"/>
    <lineage>
        <taxon>Eukaryota</taxon>
        <taxon>Fungi</taxon>
        <taxon>Dikarya</taxon>
        <taxon>Basidiomycota</taxon>
        <taxon>Ustilaginomycotina</taxon>
        <taxon>Exobasidiomycetes</taxon>
        <taxon>Exobasidiales</taxon>
        <taxon>Brachybasidiaceae</taxon>
        <taxon>Meira</taxon>
    </lineage>
</organism>
<dbReference type="PANTHER" id="PTHR47839:SF1">
    <property type="entry name" value="DOMAIN PROTEIN, PUTATIVE (AFU_ORTHOLOGUE AFUA_6G04830)-RELATED"/>
    <property type="match status" value="1"/>
</dbReference>
<evidence type="ECO:0000256" key="1">
    <source>
        <dbReference type="SAM" id="MobiDB-lite"/>
    </source>
</evidence>
<evidence type="ECO:0000313" key="3">
    <source>
        <dbReference type="EMBL" id="PWN33100.1"/>
    </source>
</evidence>
<dbReference type="OrthoDB" id="10031156at2759"/>